<evidence type="ECO:0000259" key="2">
    <source>
        <dbReference type="PROSITE" id="PS50003"/>
    </source>
</evidence>
<proteinExistence type="predicted"/>
<feature type="non-terminal residue" evidence="4">
    <location>
        <position position="1"/>
    </location>
</feature>
<dbReference type="SMART" id="SM00233">
    <property type="entry name" value="PH"/>
    <property type="match status" value="1"/>
</dbReference>
<feature type="region of interest" description="Disordered" evidence="1">
    <location>
        <begin position="1"/>
        <end position="26"/>
    </location>
</feature>
<dbReference type="eggNOG" id="KOG1471">
    <property type="taxonomic scope" value="Eukaryota"/>
</dbReference>
<dbReference type="CDD" id="cd00821">
    <property type="entry name" value="PH"/>
    <property type="match status" value="1"/>
</dbReference>
<dbReference type="SUPFAM" id="SSF50729">
    <property type="entry name" value="PH domain-like"/>
    <property type="match status" value="1"/>
</dbReference>
<dbReference type="PANTHER" id="PTHR45657">
    <property type="entry name" value="CRAL-TRIO DOMAIN-CONTAINING PROTEIN YKL091C-RELATED"/>
    <property type="match status" value="1"/>
</dbReference>
<accession>A0A024UG33</accession>
<dbReference type="InterPro" id="IPR001251">
    <property type="entry name" value="CRAL-TRIO_dom"/>
</dbReference>
<dbReference type="InterPro" id="IPR001849">
    <property type="entry name" value="PH_domain"/>
</dbReference>
<feature type="region of interest" description="Disordered" evidence="1">
    <location>
        <begin position="1036"/>
        <end position="1071"/>
    </location>
</feature>
<reference evidence="4" key="1">
    <citation type="submission" date="2013-12" db="EMBL/GenBank/DDBJ databases">
        <title>The Genome Sequence of Aphanomyces invadans NJM9701.</title>
        <authorList>
            <consortium name="The Broad Institute Genomics Platform"/>
            <person name="Russ C."/>
            <person name="Tyler B."/>
            <person name="van West P."/>
            <person name="Dieguez-Uribeondo J."/>
            <person name="Young S.K."/>
            <person name="Zeng Q."/>
            <person name="Gargeya S."/>
            <person name="Fitzgerald M."/>
            <person name="Abouelleil A."/>
            <person name="Alvarado L."/>
            <person name="Chapman S.B."/>
            <person name="Gainer-Dewar J."/>
            <person name="Goldberg J."/>
            <person name="Griggs A."/>
            <person name="Gujja S."/>
            <person name="Hansen M."/>
            <person name="Howarth C."/>
            <person name="Imamovic A."/>
            <person name="Ireland A."/>
            <person name="Larimer J."/>
            <person name="McCowan C."/>
            <person name="Murphy C."/>
            <person name="Pearson M."/>
            <person name="Poon T.W."/>
            <person name="Priest M."/>
            <person name="Roberts A."/>
            <person name="Saif S."/>
            <person name="Shea T."/>
            <person name="Sykes S."/>
            <person name="Wortman J."/>
            <person name="Nusbaum C."/>
            <person name="Birren B."/>
        </authorList>
    </citation>
    <scope>NUCLEOTIDE SEQUENCE [LARGE SCALE GENOMIC DNA]</scope>
    <source>
        <strain evidence="4">NJM9701</strain>
    </source>
</reference>
<feature type="compositionally biased region" description="Basic residues" evidence="1">
    <location>
        <begin position="924"/>
        <end position="933"/>
    </location>
</feature>
<dbReference type="PANTHER" id="PTHR45657:SF1">
    <property type="entry name" value="CRAL-TRIO DOMAIN-CONTAINING PROTEIN YKL091C-RELATED"/>
    <property type="match status" value="1"/>
</dbReference>
<feature type="compositionally biased region" description="Polar residues" evidence="1">
    <location>
        <begin position="1051"/>
        <end position="1071"/>
    </location>
</feature>
<name>A0A024UG33_9STRA</name>
<dbReference type="VEuPathDB" id="FungiDB:H310_03801"/>
<dbReference type="AlphaFoldDB" id="A0A024UG33"/>
<feature type="compositionally biased region" description="Low complexity" evidence="1">
    <location>
        <begin position="60"/>
        <end position="74"/>
    </location>
</feature>
<dbReference type="InterPro" id="IPR036865">
    <property type="entry name" value="CRAL-TRIO_dom_sf"/>
</dbReference>
<dbReference type="Gene3D" id="2.30.29.30">
    <property type="entry name" value="Pleckstrin-homology domain (PH domain)/Phosphotyrosine-binding domain (PTB)"/>
    <property type="match status" value="1"/>
</dbReference>
<feature type="region of interest" description="Disordered" evidence="1">
    <location>
        <begin position="890"/>
        <end position="935"/>
    </location>
</feature>
<dbReference type="SUPFAM" id="SSF52087">
    <property type="entry name" value="CRAL/TRIO domain"/>
    <property type="match status" value="1"/>
</dbReference>
<feature type="domain" description="CRAL-TRIO" evidence="3">
    <location>
        <begin position="643"/>
        <end position="822"/>
    </location>
</feature>
<gene>
    <name evidence="4" type="ORF">H310_03801</name>
</gene>
<dbReference type="InterPro" id="IPR011993">
    <property type="entry name" value="PH-like_dom_sf"/>
</dbReference>
<organism evidence="4">
    <name type="scientific">Aphanomyces invadans</name>
    <dbReference type="NCBI Taxonomy" id="157072"/>
    <lineage>
        <taxon>Eukaryota</taxon>
        <taxon>Sar</taxon>
        <taxon>Stramenopiles</taxon>
        <taxon>Oomycota</taxon>
        <taxon>Saprolegniomycetes</taxon>
        <taxon>Saprolegniales</taxon>
        <taxon>Verrucalvaceae</taxon>
        <taxon>Aphanomyces</taxon>
    </lineage>
</organism>
<dbReference type="GeneID" id="20080851"/>
<dbReference type="PROSITE" id="PS50191">
    <property type="entry name" value="CRAL_TRIO"/>
    <property type="match status" value="1"/>
</dbReference>
<feature type="region of interest" description="Disordered" evidence="1">
    <location>
        <begin position="53"/>
        <end position="82"/>
    </location>
</feature>
<evidence type="ECO:0008006" key="5">
    <source>
        <dbReference type="Google" id="ProtNLM"/>
    </source>
</evidence>
<dbReference type="Pfam" id="PF00650">
    <property type="entry name" value="CRAL_TRIO"/>
    <property type="match status" value="1"/>
</dbReference>
<sequence>MPHSGTDASLTGLFKRRPGKPPLKNAVSMASALNPAPDTTPTLVHHRSEGNISSTKVMGSDSPLAPALPATSSLSPPPRPQVESTLAKAASLKTCTDCMPQAVKFGDIICLWSAISDHAIPGTNNSPSSQTNPTHPASASSMLELGMIGLFDMDAVRPNNLKLHKCDSLVCVALPSERHFTPSYFRVLPECYYAHLKLGSPVSYGDVVVLMDVDGKVWNNKIGFEFNGHFAPTDKLNRPGEMTIAFVRPTAAPHMTTDSEASSSSSATLGSPNVLDSHHESMAGLYYGEPKSDAASGVASSGRVLCYDDDNVLIQVVDSNRLRLGFNQILTRFRKKSTPVVHGSYLRCDGRGTTLRVTIKLPPAPVVHSMWILPATSTIHDTRTSVDVPDHNDVTGMAVTITTALQNQLHMELGDSFGSVDIPVATLYAKAGDETWTVDVVQPTAPTKTTRHRWPARRPIQLILHATATNSPLVPTGGCKTRAVLFSTLATHGFVLGLAVLYVVAVATGDITASTPYGKMILWAKPLLPLAWVASSWWMRRQHQTHAGTRVVVEADQIVTIQLTIVSWSVVADLGSSISTDGNEDVGMAIENPRVDDDAASVPRSFVVAEFGNVAKAQARYNDTLVWRKENRVDDVLTTPQVHYHTIRQFYKQCVHKHDKEGHPVYIEKLGGIDLKGMLANGITLADLFGHYLFNIEYIFNHVATTKCPCASCKDSHTQKLCIVLDARGIGMRDLAGDVLEFVRGCTSVMQKHYPQRSLKIFVVNVPSWFGMIWKLVKPLLNETTRAKTSILSEADAPAALLQTIDAANLPQEYGGMCQCDGGGCFVGSAVQVAQQQHVDKYLAGHPSAENENRPGSSNSTKSPLGLVAAAAVHEPMGLVKKKSSGDVYALDTGDSDNDESNDDDVADTSPLTASNDGWQDGGHRHKARHRRRDNATVLHSGPLLMRLIRQKHFVNPIWLRRFITLSPHHILVQKSPKDSPVKYLLTPGSYVRRVVPDKPNCFEVVMDSHSLLFYADTAEIRAAWLEALARVADVSPSSQDGRSSCPAPSGNASSQTNGTDSATVSLVSAA</sequence>
<evidence type="ECO:0000313" key="4">
    <source>
        <dbReference type="EMBL" id="ETW04593.1"/>
    </source>
</evidence>
<dbReference type="PROSITE" id="PS50003">
    <property type="entry name" value="PH_DOMAIN"/>
    <property type="match status" value="1"/>
</dbReference>
<dbReference type="OrthoDB" id="1434354at2759"/>
<dbReference type="SMART" id="SM00516">
    <property type="entry name" value="SEC14"/>
    <property type="match status" value="1"/>
</dbReference>
<feature type="compositionally biased region" description="Acidic residues" evidence="1">
    <location>
        <begin position="894"/>
        <end position="907"/>
    </location>
</feature>
<dbReference type="CDD" id="cd00170">
    <property type="entry name" value="SEC14"/>
    <property type="match status" value="1"/>
</dbReference>
<dbReference type="EMBL" id="KI913957">
    <property type="protein sequence ID" value="ETW04593.1"/>
    <property type="molecule type" value="Genomic_DNA"/>
</dbReference>
<evidence type="ECO:0000259" key="3">
    <source>
        <dbReference type="PROSITE" id="PS50191"/>
    </source>
</evidence>
<protein>
    <recommendedName>
        <fullName evidence="5">CRAL-TRIO domain-containing protein</fullName>
    </recommendedName>
</protein>
<feature type="domain" description="PH" evidence="2">
    <location>
        <begin position="937"/>
        <end position="1034"/>
    </location>
</feature>
<evidence type="ECO:0000256" key="1">
    <source>
        <dbReference type="SAM" id="MobiDB-lite"/>
    </source>
</evidence>
<dbReference type="Pfam" id="PF00169">
    <property type="entry name" value="PH"/>
    <property type="match status" value="1"/>
</dbReference>
<dbReference type="RefSeq" id="XP_008866031.1">
    <property type="nucleotide sequence ID" value="XM_008867809.1"/>
</dbReference>
<dbReference type="InterPro" id="IPR051026">
    <property type="entry name" value="PI/PC_transfer"/>
</dbReference>
<dbReference type="Gene3D" id="3.40.525.10">
    <property type="entry name" value="CRAL-TRIO lipid binding domain"/>
    <property type="match status" value="1"/>
</dbReference>
<dbReference type="STRING" id="157072.A0A024UG33"/>